<organism evidence="2 3">
    <name type="scientific">Hydrogenophaga palleronii</name>
    <dbReference type="NCBI Taxonomy" id="65655"/>
    <lineage>
        <taxon>Bacteria</taxon>
        <taxon>Pseudomonadati</taxon>
        <taxon>Pseudomonadota</taxon>
        <taxon>Betaproteobacteria</taxon>
        <taxon>Burkholderiales</taxon>
        <taxon>Comamonadaceae</taxon>
        <taxon>Hydrogenophaga</taxon>
    </lineage>
</organism>
<evidence type="ECO:0000313" key="2">
    <source>
        <dbReference type="EMBL" id="MDR7149937.1"/>
    </source>
</evidence>
<keyword evidence="3" id="KW-1185">Reference proteome</keyword>
<feature type="region of interest" description="Disordered" evidence="1">
    <location>
        <begin position="1"/>
        <end position="40"/>
    </location>
</feature>
<dbReference type="RefSeq" id="WP_310314811.1">
    <property type="nucleotide sequence ID" value="NZ_JAVDWU010000003.1"/>
</dbReference>
<dbReference type="Proteomes" id="UP001265700">
    <property type="component" value="Unassembled WGS sequence"/>
</dbReference>
<evidence type="ECO:0000313" key="3">
    <source>
        <dbReference type="Proteomes" id="UP001265700"/>
    </source>
</evidence>
<reference evidence="2 3" key="1">
    <citation type="submission" date="2023-07" db="EMBL/GenBank/DDBJ databases">
        <title>Sorghum-associated microbial communities from plants grown in Nebraska, USA.</title>
        <authorList>
            <person name="Schachtman D."/>
        </authorList>
    </citation>
    <scope>NUCLEOTIDE SEQUENCE [LARGE SCALE GENOMIC DNA]</scope>
    <source>
        <strain evidence="2 3">4249</strain>
    </source>
</reference>
<dbReference type="Gene3D" id="1.20.120.20">
    <property type="entry name" value="Apolipoprotein"/>
    <property type="match status" value="1"/>
</dbReference>
<proteinExistence type="predicted"/>
<feature type="compositionally biased region" description="Basic and acidic residues" evidence="1">
    <location>
        <begin position="140"/>
        <end position="159"/>
    </location>
</feature>
<gene>
    <name evidence="2" type="ORF">J2W49_001892</name>
</gene>
<dbReference type="SUPFAM" id="SSF58113">
    <property type="entry name" value="Apolipoprotein A-I"/>
    <property type="match status" value="1"/>
</dbReference>
<accession>A0ABU1WKW2</accession>
<comment type="caution">
    <text evidence="2">The sequence shown here is derived from an EMBL/GenBank/DDBJ whole genome shotgun (WGS) entry which is preliminary data.</text>
</comment>
<feature type="compositionally biased region" description="Polar residues" evidence="1">
    <location>
        <begin position="129"/>
        <end position="138"/>
    </location>
</feature>
<sequence length="634" mass="66352">MSATFSRIETEPTAYVPPLPPPEGQTDTPGKLGTYLRDGGALDSGIHRQMAGKQLLENADQYADNPVEWEEAPKGKELEFWDKSSGVVDKPKDPRLKKDKDGDGGVKNDSTTKSSTLGELFEAEDRKNQQTTESSGNKSKPYDRDKYYDKNPGHLDGGRATDWLNQKSYETKLREKEAEKAAAGDTPSKSAGAKGDDKSLFTDPSIKRTGLSADTHYGNYTPELREGPLSDHEIRRDAWHAGHEKVNRLNGGAGYSQTNAGVWTLEEKKKNAGTGSVGVGARAEIANNIDVAGSGELTLRANGMAGFEGSGGGKFKVGAAQTTLNAGAEARVGAAGEFGGTYRPVTFEPKILGAPINLSPEINWAGRGFNGAEVGAGFKSGWRMVPDPMSGKMSPEAGIEAKAAAFVGGKAEGEATVGLGGVGNVGGSVAGLYGLGAEGKAKVGLTKDESGKTKLKFELKGALALGLGLGLGVKGEINIDGLMRFADNLVKANQAFLNKVGHGAQTAINTVKQGVSTAVADVKQVANKAFDTVKDVANTVVDKVKEAATKTLKEGVSTAAVEAKQVANKAVDTVKKVTNKAVDTVKDVANTAVDKVKEVAAPVVEEIKDVAEKVGDGIKEGAKKVGGFFKGLFK</sequence>
<dbReference type="EMBL" id="JAVDWU010000003">
    <property type="protein sequence ID" value="MDR7149937.1"/>
    <property type="molecule type" value="Genomic_DNA"/>
</dbReference>
<feature type="compositionally biased region" description="Basic and acidic residues" evidence="1">
    <location>
        <begin position="71"/>
        <end position="82"/>
    </location>
</feature>
<feature type="compositionally biased region" description="Basic and acidic residues" evidence="1">
    <location>
        <begin position="169"/>
        <end position="182"/>
    </location>
</feature>
<protein>
    <submittedName>
        <fullName evidence="2">Uncharacterized protein</fullName>
    </submittedName>
</protein>
<name>A0ABU1WKW2_9BURK</name>
<feature type="region of interest" description="Disordered" evidence="1">
    <location>
        <begin position="63"/>
        <end position="229"/>
    </location>
</feature>
<feature type="compositionally biased region" description="Basic and acidic residues" evidence="1">
    <location>
        <begin position="89"/>
        <end position="106"/>
    </location>
</feature>
<evidence type="ECO:0000256" key="1">
    <source>
        <dbReference type="SAM" id="MobiDB-lite"/>
    </source>
</evidence>